<dbReference type="OrthoDB" id="9813903at2"/>
<dbReference type="GO" id="GO:0000160">
    <property type="term" value="P:phosphorelay signal transduction system"/>
    <property type="evidence" value="ECO:0007669"/>
    <property type="project" value="InterPro"/>
</dbReference>
<evidence type="ECO:0000259" key="6">
    <source>
        <dbReference type="PROSITE" id="PS51833"/>
    </source>
</evidence>
<feature type="domain" description="Response regulatory" evidence="4">
    <location>
        <begin position="336"/>
        <end position="451"/>
    </location>
</feature>
<evidence type="ECO:0000259" key="5">
    <source>
        <dbReference type="PROSITE" id="PS50887"/>
    </source>
</evidence>
<dbReference type="PANTHER" id="PTHR45138">
    <property type="entry name" value="REGULATORY COMPONENTS OF SENSORY TRANSDUCTION SYSTEM"/>
    <property type="match status" value="1"/>
</dbReference>
<dbReference type="RefSeq" id="WP_094268642.1">
    <property type="nucleotide sequence ID" value="NZ_NOIH01000013.1"/>
</dbReference>
<dbReference type="Pfam" id="PF00072">
    <property type="entry name" value="Response_reg"/>
    <property type="match status" value="1"/>
</dbReference>
<dbReference type="FunFam" id="3.30.70.270:FF:000001">
    <property type="entry name" value="Diguanylate cyclase domain protein"/>
    <property type="match status" value="1"/>
</dbReference>
<dbReference type="Proteomes" id="UP000215181">
    <property type="component" value="Unassembled WGS sequence"/>
</dbReference>
<evidence type="ECO:0000256" key="2">
    <source>
        <dbReference type="ARBA" id="ARBA00034247"/>
    </source>
</evidence>
<evidence type="ECO:0000256" key="3">
    <source>
        <dbReference type="PROSITE-ProRule" id="PRU00169"/>
    </source>
</evidence>
<dbReference type="SMART" id="SM00267">
    <property type="entry name" value="GGDEF"/>
    <property type="match status" value="1"/>
</dbReference>
<dbReference type="SMART" id="SM00448">
    <property type="entry name" value="REC"/>
    <property type="match status" value="1"/>
</dbReference>
<proteinExistence type="predicted"/>
<evidence type="ECO:0000259" key="4">
    <source>
        <dbReference type="PROSITE" id="PS50110"/>
    </source>
</evidence>
<comment type="caution">
    <text evidence="7">The sequence shown here is derived from an EMBL/GenBank/DDBJ whole genome shotgun (WGS) entry which is preliminary data.</text>
</comment>
<feature type="domain" description="GGDEF" evidence="5">
    <location>
        <begin position="515"/>
        <end position="648"/>
    </location>
</feature>
<dbReference type="GO" id="GO:0005886">
    <property type="term" value="C:plasma membrane"/>
    <property type="evidence" value="ECO:0007669"/>
    <property type="project" value="TreeGrafter"/>
</dbReference>
<evidence type="ECO:0000313" key="7">
    <source>
        <dbReference type="EMBL" id="OYD53596.1"/>
    </source>
</evidence>
<dbReference type="InterPro" id="IPR011006">
    <property type="entry name" value="CheY-like_superfamily"/>
</dbReference>
<dbReference type="Gene3D" id="3.30.70.270">
    <property type="match status" value="1"/>
</dbReference>
<evidence type="ECO:0000313" key="8">
    <source>
        <dbReference type="Proteomes" id="UP000215181"/>
    </source>
</evidence>
<dbReference type="InterPro" id="IPR001789">
    <property type="entry name" value="Sig_transdc_resp-reg_receiver"/>
</dbReference>
<dbReference type="InterPro" id="IPR013976">
    <property type="entry name" value="HDOD"/>
</dbReference>
<dbReference type="Pfam" id="PF08668">
    <property type="entry name" value="HDOD"/>
    <property type="match status" value="1"/>
</dbReference>
<keyword evidence="8" id="KW-1185">Reference proteome</keyword>
<name>A0A235EX28_9RHOO</name>
<accession>A0A235EX28</accession>
<dbReference type="EC" id="2.7.7.65" evidence="1"/>
<dbReference type="GO" id="GO:0052621">
    <property type="term" value="F:diguanylate cyclase activity"/>
    <property type="evidence" value="ECO:0007669"/>
    <property type="project" value="UniProtKB-EC"/>
</dbReference>
<evidence type="ECO:0000256" key="1">
    <source>
        <dbReference type="ARBA" id="ARBA00012528"/>
    </source>
</evidence>
<feature type="domain" description="HDOD" evidence="6">
    <location>
        <begin position="19"/>
        <end position="215"/>
    </location>
</feature>
<dbReference type="PROSITE" id="PS50887">
    <property type="entry name" value="GGDEF"/>
    <property type="match status" value="1"/>
</dbReference>
<dbReference type="CDD" id="cd01949">
    <property type="entry name" value="GGDEF"/>
    <property type="match status" value="1"/>
</dbReference>
<dbReference type="Pfam" id="PF00990">
    <property type="entry name" value="GGDEF"/>
    <property type="match status" value="1"/>
</dbReference>
<dbReference type="InterPro" id="IPR000160">
    <property type="entry name" value="GGDEF_dom"/>
</dbReference>
<dbReference type="InterPro" id="IPR043128">
    <property type="entry name" value="Rev_trsase/Diguanyl_cyclase"/>
</dbReference>
<dbReference type="PANTHER" id="PTHR45138:SF9">
    <property type="entry name" value="DIGUANYLATE CYCLASE DGCM-RELATED"/>
    <property type="match status" value="1"/>
</dbReference>
<dbReference type="GO" id="GO:0043709">
    <property type="term" value="P:cell adhesion involved in single-species biofilm formation"/>
    <property type="evidence" value="ECO:0007669"/>
    <property type="project" value="TreeGrafter"/>
</dbReference>
<organism evidence="7 8">
    <name type="scientific">Thauera propionica</name>
    <dbReference type="NCBI Taxonomy" id="2019431"/>
    <lineage>
        <taxon>Bacteria</taxon>
        <taxon>Pseudomonadati</taxon>
        <taxon>Pseudomonadota</taxon>
        <taxon>Betaproteobacteria</taxon>
        <taxon>Rhodocyclales</taxon>
        <taxon>Zoogloeaceae</taxon>
        <taxon>Thauera</taxon>
    </lineage>
</organism>
<dbReference type="NCBIfam" id="TIGR00254">
    <property type="entry name" value="GGDEF"/>
    <property type="match status" value="1"/>
</dbReference>
<dbReference type="PROSITE" id="PS51833">
    <property type="entry name" value="HDOD"/>
    <property type="match status" value="1"/>
</dbReference>
<feature type="modified residue" description="4-aspartylphosphate" evidence="3">
    <location>
        <position position="385"/>
    </location>
</feature>
<gene>
    <name evidence="7" type="ORF">CGK74_11615</name>
</gene>
<dbReference type="GO" id="GO:1902201">
    <property type="term" value="P:negative regulation of bacterial-type flagellum-dependent cell motility"/>
    <property type="evidence" value="ECO:0007669"/>
    <property type="project" value="TreeGrafter"/>
</dbReference>
<dbReference type="EMBL" id="NOIH01000013">
    <property type="protein sequence ID" value="OYD53596.1"/>
    <property type="molecule type" value="Genomic_DNA"/>
</dbReference>
<comment type="catalytic activity">
    <reaction evidence="2">
        <text>2 GTP = 3',3'-c-di-GMP + 2 diphosphate</text>
        <dbReference type="Rhea" id="RHEA:24898"/>
        <dbReference type="ChEBI" id="CHEBI:33019"/>
        <dbReference type="ChEBI" id="CHEBI:37565"/>
        <dbReference type="ChEBI" id="CHEBI:58805"/>
        <dbReference type="EC" id="2.7.7.65"/>
    </reaction>
</comment>
<dbReference type="InterPro" id="IPR029787">
    <property type="entry name" value="Nucleotide_cyclase"/>
</dbReference>
<reference evidence="7 8" key="1">
    <citation type="submission" date="2017-07" db="EMBL/GenBank/DDBJ databases">
        <title>Thauera sp. KNDSS-Mac4 genome sequence and assembly.</title>
        <authorList>
            <person name="Mayilraj S."/>
        </authorList>
    </citation>
    <scope>NUCLEOTIDE SEQUENCE [LARGE SCALE GENOMIC DNA]</scope>
    <source>
        <strain evidence="7 8">KNDSS-Mac4</strain>
    </source>
</reference>
<dbReference type="SUPFAM" id="SSF55073">
    <property type="entry name" value="Nucleotide cyclase"/>
    <property type="match status" value="1"/>
</dbReference>
<dbReference type="Gene3D" id="1.10.3210.10">
    <property type="entry name" value="Hypothetical protein af1432"/>
    <property type="match status" value="1"/>
</dbReference>
<sequence length="653" mass="70532">MPPPIDMKRFEQLKAVGDLPSPRGVAIAIIRLTQTADVSMAELARVIKSDPAFVGRLIKAANGLVAENRRAVVSVQEALMVLGLPAVRTMALGFSLLSNYRKGACEGFDYGRFWSSSLLMALSMQALVQRVRVVPADEAFSLGLLARVGELALATLYPADFSRLLKEAARSPQLRQLDLEQTAFAMTHCELGAAMLADWGVPSQLVNPVLCFERPEQADFAEGSREAGLVQCLVLSRAIAQLCLAPELEQARLMPAMLRLSGRLGLPRGDFVSLCERIAREWGDWGKLLQIGTARAPAFGALCAAEESESKAVASPENGATASKEGGATGQGDEMPVLIVAADASERARMRALLEESGFSVHEQADCTQAIESAIDVQPRLLLIDWSGENCGAPLVRALRTTRFGRALHILVLLDADDDALLEEAAAAGADDFILRPIRPAALAVRLKAGRRTVMLQRELEREREELRHFAAELSISNRRLQEAAMTDALTGIPNRRFAIDRIQMEWAAAARHSRPLSVMIVDLDGFKEINDAHGHDVGDIALRQISSTLRGALRAQDVICRTGGDEFLVICPDTDLSAALGCAERLRDAAHGMLIETGGPRVRLTISVGVAMREPSMASADALIKLADRGAFLAKERGRNCVMSAQVVQTTA</sequence>
<dbReference type="PROSITE" id="PS50110">
    <property type="entry name" value="RESPONSE_REGULATORY"/>
    <property type="match status" value="1"/>
</dbReference>
<dbReference type="InterPro" id="IPR050469">
    <property type="entry name" value="Diguanylate_Cyclase"/>
</dbReference>
<keyword evidence="3" id="KW-0597">Phosphoprotein</keyword>
<dbReference type="AlphaFoldDB" id="A0A235EX28"/>
<protein>
    <recommendedName>
        <fullName evidence="1">diguanylate cyclase</fullName>
        <ecNumber evidence="1">2.7.7.65</ecNumber>
    </recommendedName>
</protein>
<dbReference type="SUPFAM" id="SSF52172">
    <property type="entry name" value="CheY-like"/>
    <property type="match status" value="1"/>
</dbReference>
<dbReference type="SUPFAM" id="SSF109604">
    <property type="entry name" value="HD-domain/PDEase-like"/>
    <property type="match status" value="1"/>
</dbReference>
<dbReference type="Gene3D" id="3.40.50.2300">
    <property type="match status" value="1"/>
</dbReference>